<name>A0A2M9ZNZ8_9LEPT</name>
<evidence type="ECO:0000313" key="5">
    <source>
        <dbReference type="Proteomes" id="UP000231990"/>
    </source>
</evidence>
<reference evidence="4 5" key="1">
    <citation type="submission" date="2017-07" db="EMBL/GenBank/DDBJ databases">
        <title>Leptospira spp. isolated from tropical soils.</title>
        <authorList>
            <person name="Thibeaux R."/>
            <person name="Iraola G."/>
            <person name="Ferres I."/>
            <person name="Bierque E."/>
            <person name="Girault D."/>
            <person name="Soupe-Gilbert M.-E."/>
            <person name="Picardeau M."/>
            <person name="Goarant C."/>
        </authorList>
    </citation>
    <scope>NUCLEOTIDE SEQUENCE [LARGE SCALE GENOMIC DNA]</scope>
    <source>
        <strain evidence="3 5">FH1-B-B1</strain>
        <strain evidence="2 4">FH1-B-C1</strain>
    </source>
</reference>
<sequence length="437" mass="50465">MQSISYKRNSSNLAIALLCLVLNPFLNSTKAQTNQSDILDLAGILQLAEKNSALLLSLNSDLEALFYKKRQEGRTQNPSLTIDYGIRSAINQSGAEYSLQLDQPIFYPGRKELRQLLVDNDAKIKEIQLVEATNSIRLSSIKYAYRYVVAAEKKNHVKERLKRLSLIESYIRARPFITPQAKADLFIIDRKILSLKKHFNDLELGSEKDYESMNLYLMRENPPNLRIPYYKDGIQFEYDRLLKKAVLENPTILAAVGEVERAKTELLLANMEKYPDYSVMGQVGEDKSGVANRFYDFGLRFRIPVWDQYENKVSTSRANFRSKQDRVTHQENLIKIEFKKAFLDYEKSKANLKLFTLSKLNEVEKDLNYADVEFKKGRILLMTYLELENQLHETHHAILDAQLSHVESLLNLLYITNEKDILGNLKNAVEASEYQSK</sequence>
<dbReference type="OrthoDB" id="316503at2"/>
<evidence type="ECO:0008006" key="6">
    <source>
        <dbReference type="Google" id="ProtNLM"/>
    </source>
</evidence>
<gene>
    <name evidence="2" type="ORF">CH360_03380</name>
    <name evidence="3" type="ORF">CH373_06520</name>
</gene>
<dbReference type="PANTHER" id="PTHR30203">
    <property type="entry name" value="OUTER MEMBRANE CATION EFFLUX PROTEIN"/>
    <property type="match status" value="1"/>
</dbReference>
<dbReference type="InterPro" id="IPR010131">
    <property type="entry name" value="MdtP/NodT-like"/>
</dbReference>
<evidence type="ECO:0000256" key="1">
    <source>
        <dbReference type="SAM" id="SignalP"/>
    </source>
</evidence>
<evidence type="ECO:0000313" key="2">
    <source>
        <dbReference type="EMBL" id="PJZ70596.1"/>
    </source>
</evidence>
<organism evidence="3 5">
    <name type="scientific">Leptospira perolatii</name>
    <dbReference type="NCBI Taxonomy" id="2023191"/>
    <lineage>
        <taxon>Bacteria</taxon>
        <taxon>Pseudomonadati</taxon>
        <taxon>Spirochaetota</taxon>
        <taxon>Spirochaetia</taxon>
        <taxon>Leptospirales</taxon>
        <taxon>Leptospiraceae</taxon>
        <taxon>Leptospira</taxon>
    </lineage>
</organism>
<dbReference type="Gene3D" id="1.20.1600.10">
    <property type="entry name" value="Outer membrane efflux proteins (OEP)"/>
    <property type="match status" value="1"/>
</dbReference>
<proteinExistence type="predicted"/>
<dbReference type="SUPFAM" id="SSF56954">
    <property type="entry name" value="Outer membrane efflux proteins (OEP)"/>
    <property type="match status" value="1"/>
</dbReference>
<keyword evidence="1" id="KW-0732">Signal</keyword>
<feature type="chain" id="PRO_5014786866" description="Channel protein TolC" evidence="1">
    <location>
        <begin position="32"/>
        <end position="437"/>
    </location>
</feature>
<dbReference type="Proteomes" id="UP000231990">
    <property type="component" value="Unassembled WGS sequence"/>
</dbReference>
<dbReference type="EMBL" id="NPDY01000002">
    <property type="protein sequence ID" value="PJZ70596.1"/>
    <property type="molecule type" value="Genomic_DNA"/>
</dbReference>
<accession>A0A2M9ZNZ8</accession>
<dbReference type="EMBL" id="NPDZ01000003">
    <property type="protein sequence ID" value="PJZ73808.1"/>
    <property type="molecule type" value="Genomic_DNA"/>
</dbReference>
<dbReference type="RefSeq" id="WP_100712604.1">
    <property type="nucleotide sequence ID" value="NZ_NPDY01000002.1"/>
</dbReference>
<dbReference type="Proteomes" id="UP000231962">
    <property type="component" value="Unassembled WGS sequence"/>
</dbReference>
<protein>
    <recommendedName>
        <fullName evidence="6">Channel protein TolC</fullName>
    </recommendedName>
</protein>
<dbReference type="AlphaFoldDB" id="A0A2M9ZNZ8"/>
<dbReference type="GO" id="GO:0015562">
    <property type="term" value="F:efflux transmembrane transporter activity"/>
    <property type="evidence" value="ECO:0007669"/>
    <property type="project" value="InterPro"/>
</dbReference>
<evidence type="ECO:0000313" key="3">
    <source>
        <dbReference type="EMBL" id="PJZ73808.1"/>
    </source>
</evidence>
<evidence type="ECO:0000313" key="4">
    <source>
        <dbReference type="Proteomes" id="UP000231962"/>
    </source>
</evidence>
<dbReference type="PANTHER" id="PTHR30203:SF24">
    <property type="entry name" value="BLR4935 PROTEIN"/>
    <property type="match status" value="1"/>
</dbReference>
<feature type="signal peptide" evidence="1">
    <location>
        <begin position="1"/>
        <end position="31"/>
    </location>
</feature>
<keyword evidence="4" id="KW-1185">Reference proteome</keyword>
<comment type="caution">
    <text evidence="3">The sequence shown here is derived from an EMBL/GenBank/DDBJ whole genome shotgun (WGS) entry which is preliminary data.</text>
</comment>